<accession>A0A1H0SA43</accession>
<sequence length="391" mass="45836">MISGVMLMSVLTDYVQVESEKKGVPLRQWLMDMAKNASKCQFATHIGRFVNPDVTVNWQAKVQDKPDEPYVSTASVKCLPDIFVAANYLATASLLQLRLEAGKTFYEHLQSADDGLREDFQYMQVDYDQLREDLLAIKSDVVPDATDKRLRQVYFPVGDDGYHLLTVLPPASLMQEVRLRIRAMEETARLACTKKSESYGSDHRRIYDLVQTKFGGTKPQNISYGNNRQGGRSYMLPALPPVLEKRNLIYPRRDFFRETLRRKDFIGLFHRLHKRYVDTRNNLEIRRAVRSIEQQIMEMVLQRVYVLREKHGWTENRSLSRAQMIWLDDKYIDERYNDEEWQKQLAIEFADWMMSAYEKILKREKVELGDGELTALRKEAINFIRSDLQKQ</sequence>
<proteinExistence type="predicted"/>
<dbReference type="Proteomes" id="UP000182412">
    <property type="component" value="Unassembled WGS sequence"/>
</dbReference>
<name>A0A1H0SA43_SELRU</name>
<organism evidence="1 2">
    <name type="scientific">Selenomonas ruminantium</name>
    <dbReference type="NCBI Taxonomy" id="971"/>
    <lineage>
        <taxon>Bacteria</taxon>
        <taxon>Bacillati</taxon>
        <taxon>Bacillota</taxon>
        <taxon>Negativicutes</taxon>
        <taxon>Selenomonadales</taxon>
        <taxon>Selenomonadaceae</taxon>
        <taxon>Selenomonas</taxon>
    </lineage>
</organism>
<dbReference type="Pfam" id="PF09611">
    <property type="entry name" value="Cas_Csy1"/>
    <property type="match status" value="1"/>
</dbReference>
<reference evidence="1 2" key="1">
    <citation type="submission" date="2016-10" db="EMBL/GenBank/DDBJ databases">
        <authorList>
            <person name="de Groot N.N."/>
        </authorList>
    </citation>
    <scope>NUCLEOTIDE SEQUENCE [LARGE SCALE GENOMIC DNA]</scope>
    <source>
        <strain evidence="1 2">S137</strain>
    </source>
</reference>
<dbReference type="InterPro" id="IPR013397">
    <property type="entry name" value="CRISPR-assoc_prot_Csy1"/>
</dbReference>
<dbReference type="AlphaFoldDB" id="A0A1H0SA43"/>
<dbReference type="EMBL" id="FNJQ01000016">
    <property type="protein sequence ID" value="SDP38662.1"/>
    <property type="molecule type" value="Genomic_DNA"/>
</dbReference>
<gene>
    <name evidence="1" type="ORF">SAMN05216366_11639</name>
</gene>
<evidence type="ECO:0000313" key="2">
    <source>
        <dbReference type="Proteomes" id="UP000182412"/>
    </source>
</evidence>
<evidence type="ECO:0000313" key="1">
    <source>
        <dbReference type="EMBL" id="SDP38662.1"/>
    </source>
</evidence>
<protein>
    <submittedName>
        <fullName evidence="1">CRISPR-associated protein Csy1</fullName>
    </submittedName>
</protein>